<evidence type="ECO:0000259" key="1">
    <source>
        <dbReference type="SMART" id="SM00849"/>
    </source>
</evidence>
<sequence length="240" mass="26756">MLTQVSPNVYILPFDSDRDRPNLGYVHGDNFSVLIDAGNSKSHLETMLDAIKTAGLPEPKLALITHWHWDHTFGMHAFSGTTITHTTTNGILKELTAWEWTEAAMAERLKSGAECEFCHTHMKIEYEDISEIKVVQADVEFSGDLTLNLGNITIEVTPVENPHSEDGAVIFIPEDKVLFAGDADTGDFYKLDGGYDQNKFYSYIKTAESIPYETYIHGHLAPMTPAEVSVFRKGIESSDL</sequence>
<reference evidence="3" key="1">
    <citation type="submission" date="2016-10" db="EMBL/GenBank/DDBJ databases">
        <authorList>
            <person name="de Groot N.N."/>
        </authorList>
    </citation>
    <scope>NUCLEOTIDE SEQUENCE [LARGE SCALE GENOMIC DNA]</scope>
    <source>
        <strain evidence="3">CGMCC 1.8911</strain>
    </source>
</reference>
<dbReference type="OrthoDB" id="420651at2"/>
<dbReference type="AlphaFoldDB" id="A0A1G9B0I8"/>
<dbReference type="InterPro" id="IPR036866">
    <property type="entry name" value="RibonucZ/Hydroxyglut_hydro"/>
</dbReference>
<reference evidence="4" key="2">
    <citation type="submission" date="2016-10" db="EMBL/GenBank/DDBJ databases">
        <authorList>
            <person name="Varghese N."/>
            <person name="Submissions S."/>
        </authorList>
    </citation>
    <scope>NUCLEOTIDE SEQUENCE [LARGE SCALE GENOMIC DNA]</scope>
    <source>
        <strain evidence="4">CGMCC 1.8911</strain>
    </source>
</reference>
<dbReference type="PANTHER" id="PTHR42951:SF4">
    <property type="entry name" value="ACYL-COENZYME A THIOESTERASE MBLAC2"/>
    <property type="match status" value="1"/>
</dbReference>
<dbReference type="Pfam" id="PF00753">
    <property type="entry name" value="Lactamase_B"/>
    <property type="match status" value="1"/>
</dbReference>
<evidence type="ECO:0000313" key="4">
    <source>
        <dbReference type="Proteomes" id="UP000242700"/>
    </source>
</evidence>
<evidence type="ECO:0000313" key="3">
    <source>
        <dbReference type="EMBL" id="SDK32335.1"/>
    </source>
</evidence>
<evidence type="ECO:0000313" key="5">
    <source>
        <dbReference type="Proteomes" id="UP001519348"/>
    </source>
</evidence>
<dbReference type="EMBL" id="JAGGKN010000003">
    <property type="protein sequence ID" value="MBP1952059.1"/>
    <property type="molecule type" value="Genomic_DNA"/>
</dbReference>
<accession>A0A1G9B0I8</accession>
<organism evidence="3 4">
    <name type="scientific">Jeotgalicoccus aerolatus</name>
    <dbReference type="NCBI Taxonomy" id="709510"/>
    <lineage>
        <taxon>Bacteria</taxon>
        <taxon>Bacillati</taxon>
        <taxon>Bacillota</taxon>
        <taxon>Bacilli</taxon>
        <taxon>Bacillales</taxon>
        <taxon>Staphylococcaceae</taxon>
        <taxon>Jeotgalicoccus</taxon>
    </lineage>
</organism>
<dbReference type="RefSeq" id="WP_092597908.1">
    <property type="nucleotide sequence ID" value="NZ_BMCN01000003.1"/>
</dbReference>
<dbReference type="SUPFAM" id="SSF56281">
    <property type="entry name" value="Metallo-hydrolase/oxidoreductase"/>
    <property type="match status" value="1"/>
</dbReference>
<feature type="domain" description="Metallo-beta-lactamase" evidence="1">
    <location>
        <begin position="20"/>
        <end position="219"/>
    </location>
</feature>
<evidence type="ECO:0000313" key="2">
    <source>
        <dbReference type="EMBL" id="MBP1952059.1"/>
    </source>
</evidence>
<protein>
    <submittedName>
        <fullName evidence="3">Glyoxylase, beta-lactamase superfamily II</fullName>
    </submittedName>
    <submittedName>
        <fullName evidence="2">Glyoxylase-like metal-dependent hydrolase (Beta-lactamase superfamily II)</fullName>
    </submittedName>
</protein>
<reference evidence="2 5" key="3">
    <citation type="submission" date="2021-03" db="EMBL/GenBank/DDBJ databases">
        <title>Genomic Encyclopedia of Type Strains, Phase IV (KMG-IV): sequencing the most valuable type-strain genomes for metagenomic binning, comparative biology and taxonomic classification.</title>
        <authorList>
            <person name="Goeker M."/>
        </authorList>
    </citation>
    <scope>NUCLEOTIDE SEQUENCE [LARGE SCALE GENOMIC DNA]</scope>
    <source>
        <strain evidence="2 5">DSM 22420</strain>
    </source>
</reference>
<name>A0A1G9B0I8_9STAP</name>
<dbReference type="InterPro" id="IPR050855">
    <property type="entry name" value="NDM-1-like"/>
</dbReference>
<proteinExistence type="predicted"/>
<dbReference type="Gene3D" id="3.60.15.10">
    <property type="entry name" value="Ribonuclease Z/Hydroxyacylglutathione hydrolase-like"/>
    <property type="match status" value="1"/>
</dbReference>
<gene>
    <name evidence="2" type="ORF">J2Z27_001098</name>
    <name evidence="3" type="ORF">SAMN05216187_10735</name>
</gene>
<dbReference type="PANTHER" id="PTHR42951">
    <property type="entry name" value="METALLO-BETA-LACTAMASE DOMAIN-CONTAINING"/>
    <property type="match status" value="1"/>
</dbReference>
<dbReference type="Proteomes" id="UP001519348">
    <property type="component" value="Unassembled WGS sequence"/>
</dbReference>
<dbReference type="Proteomes" id="UP000242700">
    <property type="component" value="Unassembled WGS sequence"/>
</dbReference>
<dbReference type="SMART" id="SM00849">
    <property type="entry name" value="Lactamase_B"/>
    <property type="match status" value="1"/>
</dbReference>
<dbReference type="EMBL" id="FNFI01000007">
    <property type="protein sequence ID" value="SDK32335.1"/>
    <property type="molecule type" value="Genomic_DNA"/>
</dbReference>
<keyword evidence="5" id="KW-1185">Reference proteome</keyword>
<dbReference type="STRING" id="586411.SAMN05216187_10735"/>
<dbReference type="InterPro" id="IPR001279">
    <property type="entry name" value="Metallo-B-lactamas"/>
</dbReference>